<dbReference type="Proteomes" id="UP001430679">
    <property type="component" value="Unassembled WGS sequence"/>
</dbReference>
<gene>
    <name evidence="1" type="ORF">LNP81_11425</name>
</gene>
<reference evidence="1" key="1">
    <citation type="submission" date="2021-11" db="EMBL/GenBank/DDBJ databases">
        <title>Description of novel Flavobacterium species.</title>
        <authorList>
            <person name="Saticioglu I.B."/>
            <person name="Ay H."/>
            <person name="Altun S."/>
            <person name="Duman M."/>
        </authorList>
    </citation>
    <scope>NUCLEOTIDE SEQUENCE</scope>
    <source>
        <strain evidence="1">F-30</strain>
    </source>
</reference>
<proteinExistence type="predicted"/>
<protein>
    <submittedName>
        <fullName evidence="1">Uncharacterized protein</fullName>
    </submittedName>
</protein>
<dbReference type="EMBL" id="JAJJMM010000001">
    <property type="protein sequence ID" value="MCC9063598.1"/>
    <property type="molecule type" value="Genomic_DNA"/>
</dbReference>
<evidence type="ECO:0000313" key="2">
    <source>
        <dbReference type="Proteomes" id="UP001430679"/>
    </source>
</evidence>
<evidence type="ECO:0000313" key="1">
    <source>
        <dbReference type="EMBL" id="MCC9063598.1"/>
    </source>
</evidence>
<comment type="caution">
    <text evidence="1">The sequence shown here is derived from an EMBL/GenBank/DDBJ whole genome shotgun (WGS) entry which is preliminary data.</text>
</comment>
<keyword evidence="2" id="KW-1185">Reference proteome</keyword>
<accession>A0ABS8MDK7</accession>
<sequence>MTPRIKYDKIVDFSTSITINHQNLLDSFQGYFLLGNTISHAVLSQINNYKFYTYKGRSQKNEVLDSFNSLNRESVHPFILLSSGELRYVKILSFSFNNEMEFEMVLEPQPRLSRLSWHEFSQQEDFDIMGNQFVVSGLDLLKQQFSITSNTSKGEIMGGHSFGTFIKAIDQNQIFSTNEKILLMVFEIIENTLKKEILHDDQYYPAIANLENYEQISLVNYSPNHEIEFSLNTLITGHGRFVYPDLKIDLK</sequence>
<dbReference type="RefSeq" id="WP_230035911.1">
    <property type="nucleotide sequence ID" value="NZ_JAJJMM010000001.1"/>
</dbReference>
<organism evidence="1 2">
    <name type="scientific">Flavobacterium piscisymbiosum</name>
    <dbReference type="NCBI Taxonomy" id="2893753"/>
    <lineage>
        <taxon>Bacteria</taxon>
        <taxon>Pseudomonadati</taxon>
        <taxon>Bacteroidota</taxon>
        <taxon>Flavobacteriia</taxon>
        <taxon>Flavobacteriales</taxon>
        <taxon>Flavobacteriaceae</taxon>
        <taxon>Flavobacterium</taxon>
    </lineage>
</organism>
<name>A0ABS8MDK7_9FLAO</name>